<keyword evidence="1" id="KW-1133">Transmembrane helix</keyword>
<evidence type="ECO:0000313" key="2">
    <source>
        <dbReference type="EMBL" id="KAK4500957.1"/>
    </source>
</evidence>
<reference evidence="2 3" key="1">
    <citation type="journal article" date="2023" name="G3 (Bethesda)">
        <title>A chromosome-level genome assembly of Zasmidium syzygii isolated from banana leaves.</title>
        <authorList>
            <person name="van Westerhoven A.C."/>
            <person name="Mehrabi R."/>
            <person name="Talebi R."/>
            <person name="Steentjes M.B.F."/>
            <person name="Corcolon B."/>
            <person name="Chong P.A."/>
            <person name="Kema G.H.J."/>
            <person name="Seidl M.F."/>
        </authorList>
    </citation>
    <scope>NUCLEOTIDE SEQUENCE [LARGE SCALE GENOMIC DNA]</scope>
    <source>
        <strain evidence="2 3">P124</strain>
    </source>
</reference>
<dbReference type="InterPro" id="IPR053008">
    <property type="entry name" value="Phomopsin_biosynth_assoc"/>
</dbReference>
<dbReference type="PANTHER" id="PTHR35896:SF3">
    <property type="entry name" value="MAJOR FACILITATOR SUPERFAMILY TRANSPORTER"/>
    <property type="match status" value="1"/>
</dbReference>
<evidence type="ECO:0000313" key="3">
    <source>
        <dbReference type="Proteomes" id="UP001305779"/>
    </source>
</evidence>
<organism evidence="2 3">
    <name type="scientific">Zasmidium cellare</name>
    <name type="common">Wine cellar mold</name>
    <name type="synonym">Racodium cellare</name>
    <dbReference type="NCBI Taxonomy" id="395010"/>
    <lineage>
        <taxon>Eukaryota</taxon>
        <taxon>Fungi</taxon>
        <taxon>Dikarya</taxon>
        <taxon>Ascomycota</taxon>
        <taxon>Pezizomycotina</taxon>
        <taxon>Dothideomycetes</taxon>
        <taxon>Dothideomycetidae</taxon>
        <taxon>Mycosphaerellales</taxon>
        <taxon>Mycosphaerellaceae</taxon>
        <taxon>Zasmidium</taxon>
    </lineage>
</organism>
<keyword evidence="1" id="KW-0472">Membrane</keyword>
<sequence length="224" mass="26251">MLFWSQEKARYQPLDSEGERWQRQQNTRENWSRRYGWAITSLLLLANLLIIPPMVYKVWQAQQPPQPVIKPCGSSWQEAAAKGCQYDVMMNEWLPPSCFDAELTAEFKNITQWPFWTDESATQQLSEEELSRRTELTWTTVEYHYTHCVFTWIKLQRAIEQQRDIESSIAKMAHTQHCKALMLGKMEELDTAILYPTNDTLSMKDLGTLLEVGFPTCINARSMY</sequence>
<comment type="caution">
    <text evidence="2">The sequence shown here is derived from an EMBL/GenBank/DDBJ whole genome shotgun (WGS) entry which is preliminary data.</text>
</comment>
<dbReference type="PANTHER" id="PTHR35896">
    <property type="entry name" value="IG-LIKE DOMAIN-CONTAINING PROTEIN"/>
    <property type="match status" value="1"/>
</dbReference>
<dbReference type="EMBL" id="JAXOVC010000005">
    <property type="protein sequence ID" value="KAK4500957.1"/>
    <property type="molecule type" value="Genomic_DNA"/>
</dbReference>
<evidence type="ECO:0000256" key="1">
    <source>
        <dbReference type="SAM" id="Phobius"/>
    </source>
</evidence>
<feature type="transmembrane region" description="Helical" evidence="1">
    <location>
        <begin position="35"/>
        <end position="56"/>
    </location>
</feature>
<accession>A0ABR0EHG7</accession>
<name>A0ABR0EHG7_ZASCE</name>
<dbReference type="Proteomes" id="UP001305779">
    <property type="component" value="Unassembled WGS sequence"/>
</dbReference>
<keyword evidence="1" id="KW-0812">Transmembrane</keyword>
<keyword evidence="3" id="KW-1185">Reference proteome</keyword>
<protein>
    <submittedName>
        <fullName evidence="2">Uncharacterized protein</fullName>
    </submittedName>
</protein>
<proteinExistence type="predicted"/>
<gene>
    <name evidence="2" type="ORF">PRZ48_006763</name>
</gene>